<proteinExistence type="predicted"/>
<name>A0A5B7JE96_PORTR</name>
<evidence type="ECO:0000313" key="2">
    <source>
        <dbReference type="Proteomes" id="UP000324222"/>
    </source>
</evidence>
<comment type="caution">
    <text evidence="1">The sequence shown here is derived from an EMBL/GenBank/DDBJ whole genome shotgun (WGS) entry which is preliminary data.</text>
</comment>
<dbReference type="AlphaFoldDB" id="A0A5B7JE96"/>
<reference evidence="1 2" key="1">
    <citation type="submission" date="2019-05" db="EMBL/GenBank/DDBJ databases">
        <title>Another draft genome of Portunus trituberculatus and its Hox gene families provides insights of decapod evolution.</title>
        <authorList>
            <person name="Jeong J.-H."/>
            <person name="Song I."/>
            <person name="Kim S."/>
            <person name="Choi T."/>
            <person name="Kim D."/>
            <person name="Ryu S."/>
            <person name="Kim W."/>
        </authorList>
    </citation>
    <scope>NUCLEOTIDE SEQUENCE [LARGE SCALE GENOMIC DNA]</scope>
    <source>
        <tissue evidence="1">Muscle</tissue>
    </source>
</reference>
<gene>
    <name evidence="1" type="ORF">E2C01_087524</name>
</gene>
<evidence type="ECO:0000313" key="1">
    <source>
        <dbReference type="EMBL" id="MPC92436.1"/>
    </source>
</evidence>
<sequence>MRSSISRSCSISLSMSASIWTSRGAAMPNLRAENRAVLPLYCYGPNTLLGSLTTTMAEQGGN</sequence>
<dbReference type="EMBL" id="VSRR010091287">
    <property type="protein sequence ID" value="MPC92436.1"/>
    <property type="molecule type" value="Genomic_DNA"/>
</dbReference>
<keyword evidence="2" id="KW-1185">Reference proteome</keyword>
<dbReference type="Proteomes" id="UP000324222">
    <property type="component" value="Unassembled WGS sequence"/>
</dbReference>
<organism evidence="1 2">
    <name type="scientific">Portunus trituberculatus</name>
    <name type="common">Swimming crab</name>
    <name type="synonym">Neptunus trituberculatus</name>
    <dbReference type="NCBI Taxonomy" id="210409"/>
    <lineage>
        <taxon>Eukaryota</taxon>
        <taxon>Metazoa</taxon>
        <taxon>Ecdysozoa</taxon>
        <taxon>Arthropoda</taxon>
        <taxon>Crustacea</taxon>
        <taxon>Multicrustacea</taxon>
        <taxon>Malacostraca</taxon>
        <taxon>Eumalacostraca</taxon>
        <taxon>Eucarida</taxon>
        <taxon>Decapoda</taxon>
        <taxon>Pleocyemata</taxon>
        <taxon>Brachyura</taxon>
        <taxon>Eubrachyura</taxon>
        <taxon>Portunoidea</taxon>
        <taxon>Portunidae</taxon>
        <taxon>Portuninae</taxon>
        <taxon>Portunus</taxon>
    </lineage>
</organism>
<protein>
    <submittedName>
        <fullName evidence="1">Uncharacterized protein</fullName>
    </submittedName>
</protein>
<accession>A0A5B7JE96</accession>